<dbReference type="EMBL" id="SZNK01000001">
    <property type="protein sequence ID" value="TKI54811.1"/>
    <property type="molecule type" value="Genomic_DNA"/>
</dbReference>
<comment type="caution">
    <text evidence="1">The sequence shown here is derived from an EMBL/GenBank/DDBJ whole genome shotgun (WGS) entry which is preliminary data.</text>
</comment>
<gene>
    <name evidence="1" type="ORF">E8L90_04790</name>
</gene>
<organism evidence="1 2">
    <name type="scientific">Brevibacillus antibioticus</name>
    <dbReference type="NCBI Taxonomy" id="2570228"/>
    <lineage>
        <taxon>Bacteria</taxon>
        <taxon>Bacillati</taxon>
        <taxon>Bacillota</taxon>
        <taxon>Bacilli</taxon>
        <taxon>Bacillales</taxon>
        <taxon>Paenibacillaceae</taxon>
        <taxon>Brevibacillus</taxon>
    </lineage>
</organism>
<protein>
    <submittedName>
        <fullName evidence="1">Uncharacterized protein</fullName>
    </submittedName>
</protein>
<keyword evidence="2" id="KW-1185">Reference proteome</keyword>
<dbReference type="AlphaFoldDB" id="A0A4U2Y6J5"/>
<reference evidence="1 2" key="1">
    <citation type="submission" date="2019-04" db="EMBL/GenBank/DDBJ databases">
        <title>Whole genome sequencing of Brevibacillus sp. TGS2-1.</title>
        <authorList>
            <person name="Choi A."/>
        </authorList>
    </citation>
    <scope>NUCLEOTIDE SEQUENCE [LARGE SCALE GENOMIC DNA]</scope>
    <source>
        <strain evidence="1 2">TGS2-1</strain>
    </source>
</reference>
<evidence type="ECO:0000313" key="2">
    <source>
        <dbReference type="Proteomes" id="UP000307841"/>
    </source>
</evidence>
<dbReference type="Proteomes" id="UP000307841">
    <property type="component" value="Unassembled WGS sequence"/>
</dbReference>
<dbReference type="RefSeq" id="WP_137028221.1">
    <property type="nucleotide sequence ID" value="NZ_SZNK01000001.1"/>
</dbReference>
<proteinExistence type="predicted"/>
<name>A0A4U2Y6J5_9BACL</name>
<evidence type="ECO:0000313" key="1">
    <source>
        <dbReference type="EMBL" id="TKI54811.1"/>
    </source>
</evidence>
<accession>A0A4U2Y6J5</accession>
<sequence length="73" mass="8584">MPISSSVPRNNIMAIEDAGKRTMEFVVLFITNVFDEPEFHWLSNPYASENKERYRISEAGARVFFWWPEKGNE</sequence>